<dbReference type="InterPro" id="IPR000253">
    <property type="entry name" value="FHA_dom"/>
</dbReference>
<dbReference type="RefSeq" id="WP_050430536.1">
    <property type="nucleotide sequence ID" value="NZ_CP012159.1"/>
</dbReference>
<dbReference type="Proteomes" id="UP000067626">
    <property type="component" value="Chromosome"/>
</dbReference>
<dbReference type="SUPFAM" id="SSF49879">
    <property type="entry name" value="SMAD/FHA domain"/>
    <property type="match status" value="2"/>
</dbReference>
<feature type="domain" description="FHA" evidence="2">
    <location>
        <begin position="23"/>
        <end position="72"/>
    </location>
</feature>
<dbReference type="KEGG" id="ccro:CMC5_024310"/>
<evidence type="ECO:0000313" key="3">
    <source>
        <dbReference type="EMBL" id="AKT38286.1"/>
    </source>
</evidence>
<dbReference type="STRING" id="52.CMC5_024310"/>
<sequence>MWKLTIEDDEGKQTTLPLAHDEYALGRDEANSIRLTDRNISRKHAVLSKNGQGWTVRDLDSYNGTFVNGVRVAGDQHLRHADLVQLGDYRLEVIDESLLAVPTPAPEGRGTTLSPLHTRPDRLVMIVGPTPGAEFALDGERLNIGRSEECSVSINHSSVSRLHAELLKIDKGRYEVIDQGSANGIRINGVELKRGLLEAGDALELGDVRLRFVGAGKIFRPVETSLLNPVVTPAGAHGAQSGLRGGGGTWKIAVALVLLVALGGAAIFAITHTPTDDGKQVEGAAATRPEDQERGLLQRAKEALDRGEYDKAHDLAQQIPEASVVRQDPLFREVENRWAQRNIERGQDGSLSTAQRYELLASVAGTPTVDANLRDRAIELMAVVVEQDPTLPPPPERMRPNQKRPPGGTATTTPTSKTAPNQSPTTTSKTQETAAAQVPELSGYAAQRRQLEPKVWGGRATIEEIKLLRAYCSHMEDKACRDRATAMLKQREAAGQ</sequence>
<feature type="compositionally biased region" description="Polar residues" evidence="1">
    <location>
        <begin position="421"/>
        <end position="434"/>
    </location>
</feature>
<accession>A0A0K1EBM2</accession>
<evidence type="ECO:0000313" key="4">
    <source>
        <dbReference type="Proteomes" id="UP000067626"/>
    </source>
</evidence>
<evidence type="ECO:0000259" key="2">
    <source>
        <dbReference type="PROSITE" id="PS50006"/>
    </source>
</evidence>
<dbReference type="Pfam" id="PF00498">
    <property type="entry name" value="FHA"/>
    <property type="match status" value="2"/>
</dbReference>
<gene>
    <name evidence="3" type="ORF">CMC5_024310</name>
</gene>
<dbReference type="InterPro" id="IPR008984">
    <property type="entry name" value="SMAD_FHA_dom_sf"/>
</dbReference>
<dbReference type="PANTHER" id="PTHR23308">
    <property type="entry name" value="NUCLEAR INHIBITOR OF PROTEIN PHOSPHATASE-1"/>
    <property type="match status" value="1"/>
</dbReference>
<dbReference type="OrthoDB" id="5486376at2"/>
<dbReference type="Gene3D" id="2.60.200.20">
    <property type="match status" value="2"/>
</dbReference>
<reference evidence="3 4" key="1">
    <citation type="submission" date="2015-07" db="EMBL/GenBank/DDBJ databases">
        <title>Genome analysis of myxobacterium Chondromyces crocatus Cm c5 reveals a high potential for natural compound synthesis and the genetic basis for the loss of fruiting body formation.</title>
        <authorList>
            <person name="Zaburannyi N."/>
            <person name="Bunk B."/>
            <person name="Maier J."/>
            <person name="Overmann J."/>
            <person name="Mueller R."/>
        </authorList>
    </citation>
    <scope>NUCLEOTIDE SEQUENCE [LARGE SCALE GENOMIC DNA]</scope>
    <source>
        <strain evidence="3 4">Cm c5</strain>
    </source>
</reference>
<protein>
    <recommendedName>
        <fullName evidence="2">FHA domain-containing protein</fullName>
    </recommendedName>
</protein>
<evidence type="ECO:0000256" key="1">
    <source>
        <dbReference type="SAM" id="MobiDB-lite"/>
    </source>
</evidence>
<dbReference type="InterPro" id="IPR050923">
    <property type="entry name" value="Cell_Proc_Reg/RNA_Proc"/>
</dbReference>
<organism evidence="3 4">
    <name type="scientific">Chondromyces crocatus</name>
    <dbReference type="NCBI Taxonomy" id="52"/>
    <lineage>
        <taxon>Bacteria</taxon>
        <taxon>Pseudomonadati</taxon>
        <taxon>Myxococcota</taxon>
        <taxon>Polyangia</taxon>
        <taxon>Polyangiales</taxon>
        <taxon>Polyangiaceae</taxon>
        <taxon>Chondromyces</taxon>
    </lineage>
</organism>
<dbReference type="SMART" id="SM00240">
    <property type="entry name" value="FHA"/>
    <property type="match status" value="2"/>
</dbReference>
<dbReference type="EMBL" id="CP012159">
    <property type="protein sequence ID" value="AKT38286.1"/>
    <property type="molecule type" value="Genomic_DNA"/>
</dbReference>
<feature type="compositionally biased region" description="Low complexity" evidence="1">
    <location>
        <begin position="405"/>
        <end position="420"/>
    </location>
</feature>
<dbReference type="AlphaFoldDB" id="A0A0K1EBM2"/>
<feature type="domain" description="FHA" evidence="2">
    <location>
        <begin position="142"/>
        <end position="192"/>
    </location>
</feature>
<name>A0A0K1EBM2_CHOCO</name>
<dbReference type="PROSITE" id="PS50006">
    <property type="entry name" value="FHA_DOMAIN"/>
    <property type="match status" value="2"/>
</dbReference>
<keyword evidence="4" id="KW-1185">Reference proteome</keyword>
<dbReference type="CDD" id="cd00060">
    <property type="entry name" value="FHA"/>
    <property type="match status" value="2"/>
</dbReference>
<feature type="region of interest" description="Disordered" evidence="1">
    <location>
        <begin position="386"/>
        <end position="436"/>
    </location>
</feature>
<proteinExistence type="predicted"/>